<comment type="caution">
    <text evidence="4">The sequence shown here is derived from an EMBL/GenBank/DDBJ whole genome shotgun (WGS) entry which is preliminary data.</text>
</comment>
<evidence type="ECO:0000256" key="3">
    <source>
        <dbReference type="SAM" id="Phobius"/>
    </source>
</evidence>
<dbReference type="PANTHER" id="PTHR43899">
    <property type="entry name" value="RH59310P"/>
    <property type="match status" value="1"/>
</dbReference>
<dbReference type="Gene3D" id="3.40.50.720">
    <property type="entry name" value="NAD(P)-binding Rossmann-like Domain"/>
    <property type="match status" value="1"/>
</dbReference>
<dbReference type="PRINTS" id="PR00081">
    <property type="entry name" value="GDHRDH"/>
</dbReference>
<dbReference type="SUPFAM" id="SSF51735">
    <property type="entry name" value="NAD(P)-binding Rossmann-fold domains"/>
    <property type="match status" value="1"/>
</dbReference>
<dbReference type="EMBL" id="JADAQX010000108">
    <property type="protein sequence ID" value="KAF8821926.1"/>
    <property type="molecule type" value="Genomic_DNA"/>
</dbReference>
<dbReference type="InterPro" id="IPR051019">
    <property type="entry name" value="VLCFA-Steroid_DH"/>
</dbReference>
<keyword evidence="3" id="KW-1133">Transmembrane helix</keyword>
<evidence type="ECO:0000313" key="5">
    <source>
        <dbReference type="Proteomes" id="UP000823046"/>
    </source>
</evidence>
<dbReference type="Pfam" id="PF00106">
    <property type="entry name" value="adh_short"/>
    <property type="match status" value="1"/>
</dbReference>
<evidence type="ECO:0000256" key="1">
    <source>
        <dbReference type="ARBA" id="ARBA00006484"/>
    </source>
</evidence>
<keyword evidence="3" id="KW-0472">Membrane</keyword>
<sequence length="310" mass="35163">MRRIFTGLDNILNMVTFIYLYRFLQLWPFLFSGMSARTGEWAVVTGATDGIGKALAMKLATRGYNMLLIARSAKRLADTAEEMRLRFGKSTNLEIKTLEVDFDSADEVKYNEVNEEINQINVEILVNNVGAAYPYPMFYHEVKQDFLDMLINVNLRSALKVTAIVYKGMVDRKSGKIICIGSGVSQLPCDPLHAAYVCVKGGIEAFCRTMQVEAFQHNISVQYQVPLLVTTKLSKCKRPSISVPSPERFAASSMRSIDRAKPAKRGCVVCPYWFHWLQLILLRYAPGLCSWYLLKNHEKLRKRAIAKLSQ</sequence>
<feature type="transmembrane region" description="Helical" evidence="3">
    <location>
        <begin position="273"/>
        <end position="294"/>
    </location>
</feature>
<dbReference type="PIRSF" id="PIRSF000126">
    <property type="entry name" value="11-beta-HSD1"/>
    <property type="match status" value="1"/>
</dbReference>
<name>A0ABQ7JD65_9APIC</name>
<accession>A0ABQ7JD65</accession>
<comment type="similarity">
    <text evidence="1">Belongs to the short-chain dehydrogenases/reductases (SDR) family.</text>
</comment>
<gene>
    <name evidence="4" type="ORF">IE077_000142</name>
</gene>
<dbReference type="InterPro" id="IPR036291">
    <property type="entry name" value="NAD(P)-bd_dom_sf"/>
</dbReference>
<evidence type="ECO:0000256" key="2">
    <source>
        <dbReference type="ARBA" id="ARBA00023002"/>
    </source>
</evidence>
<protein>
    <submittedName>
        <fullName evidence="4">3-ketoacyl-CoA reductase</fullName>
    </submittedName>
</protein>
<proteinExistence type="inferred from homology"/>
<dbReference type="Proteomes" id="UP000823046">
    <property type="component" value="Unassembled WGS sequence"/>
</dbReference>
<keyword evidence="5" id="KW-1185">Reference proteome</keyword>
<keyword evidence="3" id="KW-0812">Transmembrane</keyword>
<keyword evidence="2" id="KW-0560">Oxidoreductase</keyword>
<evidence type="ECO:0000313" key="4">
    <source>
        <dbReference type="EMBL" id="KAF8821926.1"/>
    </source>
</evidence>
<dbReference type="PANTHER" id="PTHR43899:SF13">
    <property type="entry name" value="RH59310P"/>
    <property type="match status" value="1"/>
</dbReference>
<dbReference type="CDD" id="cd05356">
    <property type="entry name" value="17beta-HSD1_like_SDR_c"/>
    <property type="match status" value="1"/>
</dbReference>
<dbReference type="InterPro" id="IPR002347">
    <property type="entry name" value="SDR_fam"/>
</dbReference>
<organism evidence="4 5">
    <name type="scientific">Cardiosporidium cionae</name>
    <dbReference type="NCBI Taxonomy" id="476202"/>
    <lineage>
        <taxon>Eukaryota</taxon>
        <taxon>Sar</taxon>
        <taxon>Alveolata</taxon>
        <taxon>Apicomplexa</taxon>
        <taxon>Aconoidasida</taxon>
        <taxon>Nephromycida</taxon>
        <taxon>Cardiosporidium</taxon>
    </lineage>
</organism>
<reference evidence="4 5" key="1">
    <citation type="journal article" date="2020" name="bioRxiv">
        <title>Metabolic contributions of an alphaproteobacterial endosymbiont in the apicomplexan Cardiosporidium cionae.</title>
        <authorList>
            <person name="Hunter E.S."/>
            <person name="Paight C.J."/>
            <person name="Lane C.E."/>
        </authorList>
    </citation>
    <scope>NUCLEOTIDE SEQUENCE [LARGE SCALE GENOMIC DNA]</scope>
    <source>
        <strain evidence="4">ESH_2018</strain>
    </source>
</reference>